<dbReference type="GO" id="GO:0005737">
    <property type="term" value="C:cytoplasm"/>
    <property type="evidence" value="ECO:0007669"/>
    <property type="project" value="UniProtKB-SubCell"/>
</dbReference>
<comment type="subcellular location">
    <subcellularLocation>
        <location evidence="7">Cytoplasm</location>
    </subcellularLocation>
</comment>
<keyword evidence="4 7" id="KW-0378">Hydrolase</keyword>
<keyword evidence="2 7" id="KW-0963">Cytoplasm</keyword>
<gene>
    <name evidence="7" type="primary">ppa</name>
    <name evidence="8" type="ORF">EG19_02740</name>
</gene>
<comment type="caution">
    <text evidence="8">The sequence shown here is derived from an EMBL/GenBank/DDBJ whole genome shotgun (WGS) entry which is preliminary data.</text>
</comment>
<evidence type="ECO:0000256" key="2">
    <source>
        <dbReference type="ARBA" id="ARBA00022490"/>
    </source>
</evidence>
<keyword evidence="5 7" id="KW-0460">Magnesium</keyword>
<dbReference type="CDD" id="cd00412">
    <property type="entry name" value="pyrophosphatase"/>
    <property type="match status" value="1"/>
</dbReference>
<dbReference type="PANTHER" id="PTHR10286">
    <property type="entry name" value="INORGANIC PYROPHOSPHATASE"/>
    <property type="match status" value="1"/>
</dbReference>
<feature type="binding site" evidence="7">
    <location>
        <position position="57"/>
    </location>
    <ligand>
        <name>substrate</name>
    </ligand>
</feature>
<evidence type="ECO:0000313" key="9">
    <source>
        <dbReference type="Proteomes" id="UP000027284"/>
    </source>
</evidence>
<dbReference type="InterPro" id="IPR008162">
    <property type="entry name" value="Pyrophosphatase"/>
</dbReference>
<feature type="binding site" evidence="7">
    <location>
        <position position="141"/>
    </location>
    <ligand>
        <name>substrate</name>
    </ligand>
</feature>
<dbReference type="InterPro" id="IPR036649">
    <property type="entry name" value="Pyrophosphatase_sf"/>
</dbReference>
<feature type="binding site" evidence="7">
    <location>
        <position position="31"/>
    </location>
    <ligand>
        <name>substrate</name>
    </ligand>
</feature>
<evidence type="ECO:0000256" key="3">
    <source>
        <dbReference type="ARBA" id="ARBA00022723"/>
    </source>
</evidence>
<protein>
    <recommendedName>
        <fullName evidence="7">Inorganic pyrophosphatase</fullName>
        <ecNumber evidence="7">3.6.1.1</ecNumber>
    </recommendedName>
    <alternativeName>
        <fullName evidence="7">Pyrophosphate phospho-hydrolase</fullName>
        <shortName evidence="7">PPase</shortName>
    </alternativeName>
</protein>
<keyword evidence="3 7" id="KW-0479">Metal-binding</keyword>
<sequence length="183" mass="21099">MHPWHDVYVDDHVIEKAFPVVIEVPMGSKNKYELDKESGFLRLDRVLYSAVYYPANYGFIPRTFCDDGDPLDALVLMQEPVHPLTVVQARAIGAMRMRDEKGLDDKILAVAVDDPAFADYTHHGQLPAHTLREIKRFFQDYKALENKEVVVEEFMGPEEALGILRESLDLYRRLRRGELPRKA</sequence>
<dbReference type="GO" id="GO:0006796">
    <property type="term" value="P:phosphate-containing compound metabolic process"/>
    <property type="evidence" value="ECO:0007669"/>
    <property type="project" value="InterPro"/>
</dbReference>
<proteinExistence type="inferred from homology"/>
<dbReference type="FunFam" id="3.90.80.10:FF:000003">
    <property type="entry name" value="Inorganic pyrophosphatase"/>
    <property type="match status" value="1"/>
</dbReference>
<dbReference type="OrthoDB" id="5187599at2"/>
<dbReference type="HAMAP" id="MF_00209">
    <property type="entry name" value="Inorganic_PPase"/>
    <property type="match status" value="1"/>
</dbReference>
<evidence type="ECO:0000313" key="8">
    <source>
        <dbReference type="EMBL" id="KDA53752.1"/>
    </source>
</evidence>
<name>A0A062XMF9_9BACT</name>
<evidence type="ECO:0000256" key="5">
    <source>
        <dbReference type="ARBA" id="ARBA00022842"/>
    </source>
</evidence>
<dbReference type="EMBL" id="JMFG01000017">
    <property type="protein sequence ID" value="KDA53752.1"/>
    <property type="molecule type" value="Genomic_DNA"/>
</dbReference>
<feature type="binding site" evidence="7">
    <location>
        <position position="72"/>
    </location>
    <ligand>
        <name>Mg(2+)</name>
        <dbReference type="ChEBI" id="CHEBI:18420"/>
        <label>2</label>
    </ligand>
</feature>
<dbReference type="SUPFAM" id="SSF50324">
    <property type="entry name" value="Inorganic pyrophosphatase"/>
    <property type="match status" value="1"/>
</dbReference>
<comment type="similarity">
    <text evidence="7">Belongs to the PPase family.</text>
</comment>
<keyword evidence="9" id="KW-1185">Reference proteome</keyword>
<dbReference type="Pfam" id="PF00719">
    <property type="entry name" value="Pyrophosphatase"/>
    <property type="match status" value="1"/>
</dbReference>
<feature type="binding site" evidence="7">
    <location>
        <position position="72"/>
    </location>
    <ligand>
        <name>Mg(2+)</name>
        <dbReference type="ChEBI" id="CHEBI:18420"/>
        <label>1</label>
    </ligand>
</feature>
<accession>A0A062XMF9</accession>
<dbReference type="PROSITE" id="PS00387">
    <property type="entry name" value="PPASE"/>
    <property type="match status" value="1"/>
</dbReference>
<dbReference type="GO" id="GO:0000287">
    <property type="term" value="F:magnesium ion binding"/>
    <property type="evidence" value="ECO:0007669"/>
    <property type="project" value="UniProtKB-UniRule"/>
</dbReference>
<evidence type="ECO:0000256" key="6">
    <source>
        <dbReference type="ARBA" id="ARBA00047820"/>
    </source>
</evidence>
<comment type="subunit">
    <text evidence="7">Homohexamer.</text>
</comment>
<comment type="cofactor">
    <cofactor evidence="1 7">
        <name>Mg(2+)</name>
        <dbReference type="ChEBI" id="CHEBI:18420"/>
    </cofactor>
</comment>
<feature type="binding site" evidence="7">
    <location>
        <position position="45"/>
    </location>
    <ligand>
        <name>substrate</name>
    </ligand>
</feature>
<evidence type="ECO:0000256" key="4">
    <source>
        <dbReference type="ARBA" id="ARBA00022801"/>
    </source>
</evidence>
<dbReference type="STRING" id="1312852.EG19_02740"/>
<dbReference type="Gene3D" id="3.90.80.10">
    <property type="entry name" value="Inorganic pyrophosphatase"/>
    <property type="match status" value="1"/>
</dbReference>
<dbReference type="GO" id="GO:0004427">
    <property type="term" value="F:inorganic diphosphate phosphatase activity"/>
    <property type="evidence" value="ECO:0007669"/>
    <property type="project" value="UniProtKB-UniRule"/>
</dbReference>
<dbReference type="AlphaFoldDB" id="A0A062XMF9"/>
<dbReference type="RefSeq" id="WP_038049008.1">
    <property type="nucleotide sequence ID" value="NZ_JMFG01000017.1"/>
</dbReference>
<reference evidence="8 9" key="1">
    <citation type="submission" date="2014-04" db="EMBL/GenBank/DDBJ databases">
        <title>The Genome Sequence of Thermoanaerobaculum aquaticum MP-01, The First Cultivated Group 23 Acidobacterium.</title>
        <authorList>
            <person name="Stamps B.W."/>
            <person name="Losey N.A."/>
            <person name="Lawson P.A."/>
            <person name="Stevenson B.S."/>
        </authorList>
    </citation>
    <scope>NUCLEOTIDE SEQUENCE [LARGE SCALE GENOMIC DNA]</scope>
    <source>
        <strain evidence="8 9">MP-01</strain>
    </source>
</reference>
<evidence type="ECO:0000256" key="1">
    <source>
        <dbReference type="ARBA" id="ARBA00001946"/>
    </source>
</evidence>
<comment type="function">
    <text evidence="7">Catalyzes the hydrolysis of inorganic pyrophosphate (PPi) forming two phosphate ions.</text>
</comment>
<comment type="catalytic activity">
    <reaction evidence="6 7">
        <text>diphosphate + H2O = 2 phosphate + H(+)</text>
        <dbReference type="Rhea" id="RHEA:24576"/>
        <dbReference type="ChEBI" id="CHEBI:15377"/>
        <dbReference type="ChEBI" id="CHEBI:15378"/>
        <dbReference type="ChEBI" id="CHEBI:33019"/>
        <dbReference type="ChEBI" id="CHEBI:43474"/>
        <dbReference type="EC" id="3.6.1.1"/>
    </reaction>
</comment>
<dbReference type="EC" id="3.6.1.1" evidence="7"/>
<dbReference type="Proteomes" id="UP000027284">
    <property type="component" value="Unassembled WGS sequence"/>
</dbReference>
<feature type="binding site" evidence="7">
    <location>
        <position position="67"/>
    </location>
    <ligand>
        <name>Mg(2+)</name>
        <dbReference type="ChEBI" id="CHEBI:18420"/>
        <label>1</label>
    </ligand>
</feature>
<evidence type="ECO:0000256" key="7">
    <source>
        <dbReference type="HAMAP-Rule" id="MF_00209"/>
    </source>
</evidence>
<organism evidence="8 9">
    <name type="scientific">Thermoanaerobaculum aquaticum</name>
    <dbReference type="NCBI Taxonomy" id="1312852"/>
    <lineage>
        <taxon>Bacteria</taxon>
        <taxon>Pseudomonadati</taxon>
        <taxon>Acidobacteriota</taxon>
        <taxon>Thermoanaerobaculia</taxon>
        <taxon>Thermoanaerobaculales</taxon>
        <taxon>Thermoanaerobaculaceae</taxon>
        <taxon>Thermoanaerobaculum</taxon>
    </lineage>
</organism>
<feature type="binding site" evidence="7">
    <location>
        <position position="104"/>
    </location>
    <ligand>
        <name>Mg(2+)</name>
        <dbReference type="ChEBI" id="CHEBI:18420"/>
        <label>1</label>
    </ligand>
</feature>